<dbReference type="AlphaFoldDB" id="B7K9W4"/>
<dbReference type="KEGG" id="cyc:PCC7424_2916"/>
<name>B7K9W4_GLOC7</name>
<keyword evidence="3" id="KW-1185">Reference proteome</keyword>
<sequence>MHNSLQPQFVDIEGLSIRYYQAGTKGLPLVLLHGTGDSALDWSWVLPMLASNYCVYVPDLPGHGESAKPIRDYSLSFFTEFVIKFLDALKLTTVVMVGNSLGGLISLQVALTDQKRVAALVLADSTGLGQWANPLLCGLTLPIYGESAVIAGKTPLGAKLRARSRSILLFAHPERIPQEWYLEQEHIAQIPGFMEADLSALRTQLNLFGQRIILLDMLPQLSMPILLVWGIKDLIVPKTQAEIALRYLKQGQIALIPDCGHVCPLEQPDAFVSALDKFLTQQGL</sequence>
<reference evidence="3" key="1">
    <citation type="journal article" date="2011" name="MBio">
        <title>Novel metabolic attributes of the genus Cyanothece, comprising a group of unicellular nitrogen-fixing Cyanobacteria.</title>
        <authorList>
            <person name="Bandyopadhyay A."/>
            <person name="Elvitigala T."/>
            <person name="Welsh E."/>
            <person name="Stockel J."/>
            <person name="Liberton M."/>
            <person name="Min H."/>
            <person name="Sherman L.A."/>
            <person name="Pakrasi H.B."/>
        </authorList>
    </citation>
    <scope>NUCLEOTIDE SEQUENCE [LARGE SCALE GENOMIC DNA]</scope>
    <source>
        <strain evidence="3">PCC 7424</strain>
    </source>
</reference>
<dbReference type="HOGENOM" id="CLU_020336_13_2_3"/>
<organism evidence="2 3">
    <name type="scientific">Gloeothece citriformis (strain PCC 7424)</name>
    <name type="common">Cyanothece sp. (strain PCC 7424)</name>
    <dbReference type="NCBI Taxonomy" id="65393"/>
    <lineage>
        <taxon>Bacteria</taxon>
        <taxon>Bacillati</taxon>
        <taxon>Cyanobacteriota</taxon>
        <taxon>Cyanophyceae</taxon>
        <taxon>Oscillatoriophycideae</taxon>
        <taxon>Chroococcales</taxon>
        <taxon>Aphanothecaceae</taxon>
        <taxon>Gloeothece</taxon>
        <taxon>Gloeothece citriformis</taxon>
    </lineage>
</organism>
<evidence type="ECO:0000313" key="2">
    <source>
        <dbReference type="EMBL" id="ACK71320.1"/>
    </source>
</evidence>
<protein>
    <submittedName>
        <fullName evidence="2">Alpha/beta hydrolase fold protein</fullName>
    </submittedName>
</protein>
<dbReference type="PANTHER" id="PTHR46438">
    <property type="entry name" value="ALPHA/BETA-HYDROLASES SUPERFAMILY PROTEIN"/>
    <property type="match status" value="1"/>
</dbReference>
<proteinExistence type="predicted"/>
<dbReference type="eggNOG" id="COG0596">
    <property type="taxonomic scope" value="Bacteria"/>
</dbReference>
<dbReference type="Gene3D" id="3.40.50.1820">
    <property type="entry name" value="alpha/beta hydrolase"/>
    <property type="match status" value="1"/>
</dbReference>
<evidence type="ECO:0000259" key="1">
    <source>
        <dbReference type="Pfam" id="PF12697"/>
    </source>
</evidence>
<accession>B7K9W4</accession>
<dbReference type="InterPro" id="IPR000073">
    <property type="entry name" value="AB_hydrolase_1"/>
</dbReference>
<dbReference type="STRING" id="65393.PCC7424_2916"/>
<dbReference type="SUPFAM" id="SSF53474">
    <property type="entry name" value="alpha/beta-Hydrolases"/>
    <property type="match status" value="1"/>
</dbReference>
<gene>
    <name evidence="2" type="ordered locus">PCC7424_2916</name>
</gene>
<dbReference type="InterPro" id="IPR029058">
    <property type="entry name" value="AB_hydrolase_fold"/>
</dbReference>
<evidence type="ECO:0000313" key="3">
    <source>
        <dbReference type="Proteomes" id="UP000002384"/>
    </source>
</evidence>
<dbReference type="Proteomes" id="UP000002384">
    <property type="component" value="Chromosome"/>
</dbReference>
<dbReference type="RefSeq" id="WP_015954920.1">
    <property type="nucleotide sequence ID" value="NC_011729.1"/>
</dbReference>
<dbReference type="PRINTS" id="PR00111">
    <property type="entry name" value="ABHYDROLASE"/>
</dbReference>
<dbReference type="OrthoDB" id="9780765at2"/>
<dbReference type="Pfam" id="PF12697">
    <property type="entry name" value="Abhydrolase_6"/>
    <property type="match status" value="1"/>
</dbReference>
<keyword evidence="2" id="KW-0378">Hydrolase</keyword>
<dbReference type="EMBL" id="CP001291">
    <property type="protein sequence ID" value="ACK71320.1"/>
    <property type="molecule type" value="Genomic_DNA"/>
</dbReference>
<dbReference type="GO" id="GO:0016787">
    <property type="term" value="F:hydrolase activity"/>
    <property type="evidence" value="ECO:0007669"/>
    <property type="project" value="UniProtKB-KW"/>
</dbReference>
<dbReference type="PANTHER" id="PTHR46438:SF11">
    <property type="entry name" value="LIPASE-RELATED"/>
    <property type="match status" value="1"/>
</dbReference>
<feature type="domain" description="AB hydrolase-1" evidence="1">
    <location>
        <begin position="29"/>
        <end position="273"/>
    </location>
</feature>